<dbReference type="PANTHER" id="PTHR35399:SF4">
    <property type="entry name" value="MEMBRANE PROTEIN"/>
    <property type="match status" value="1"/>
</dbReference>
<dbReference type="AlphaFoldDB" id="A0A7W4Z726"/>
<dbReference type="Gene3D" id="2.120.10.30">
    <property type="entry name" value="TolB, C-terminal domain"/>
    <property type="match status" value="1"/>
</dbReference>
<evidence type="ECO:0000313" key="2">
    <source>
        <dbReference type="EMBL" id="MBB3047585.1"/>
    </source>
</evidence>
<gene>
    <name evidence="2" type="ORF">FHR99_001851</name>
</gene>
<reference evidence="2 3" key="1">
    <citation type="submission" date="2020-08" db="EMBL/GenBank/DDBJ databases">
        <title>Genomic Encyclopedia of Type Strains, Phase III (KMG-III): the genomes of soil and plant-associated and newly described type strains.</title>
        <authorList>
            <person name="Whitman W."/>
        </authorList>
    </citation>
    <scope>NUCLEOTIDE SEQUENCE [LARGE SCALE GENOMIC DNA]</scope>
    <source>
        <strain evidence="2 3">CECT 8654</strain>
    </source>
</reference>
<keyword evidence="1" id="KW-0732">Signal</keyword>
<name>A0A7W4Z726_9GAMM</name>
<accession>A0A7W4Z726</accession>
<protein>
    <submittedName>
        <fullName evidence="2">Sugar lactone lactonase YvrE</fullName>
    </submittedName>
</protein>
<sequence>MISQRKTSRRALLQKAFYASAGASLAPLFAACNSSSSSSAPSAAPLVPANLSELNIPLGPLANISALGAPDADTQIAIPAGFSIRAVATSQLPVQTPGALTPFSSYNWHRFPDGGACYSRPDGGWIYTSNSEVPAMPLGGCGAIAFNANGEVDDAYPILTGTRQNCAGGKTPWNTWVSCEEVSDGLCYECDPFQASEGVAKPSLGKFPHEAIAVDPVNKVIYLTEDTGDGRFYRWIADASDIDSNGRMAMENGRLQVMNIAGLEDGGYETDDSALTTLRPVTWKDAIRPEDAQATVRSDIELTGGKAPGTVFDGGEGLWYYELPAPASPGVSTPEGGSVDTRGVVFFTTKGDNRVWALDIENQLAELIFDNSQIEPDFGDVDNLTVSPWGDVLVAEDPPSSPSSRIMVVQPNRQAIPLVEVFHSGSEICGPAFSPDGSRLYFSSQRRNGVGETYELRLPDAIVTSN</sequence>
<dbReference type="InterPro" id="IPR008557">
    <property type="entry name" value="PhoX"/>
</dbReference>
<dbReference type="Proteomes" id="UP000537130">
    <property type="component" value="Unassembled WGS sequence"/>
</dbReference>
<evidence type="ECO:0000256" key="1">
    <source>
        <dbReference type="SAM" id="SignalP"/>
    </source>
</evidence>
<feature type="chain" id="PRO_5031053518" evidence="1">
    <location>
        <begin position="31"/>
        <end position="466"/>
    </location>
</feature>
<dbReference type="PANTHER" id="PTHR35399">
    <property type="entry name" value="SLR8030 PROTEIN"/>
    <property type="match status" value="1"/>
</dbReference>
<proteinExistence type="predicted"/>
<dbReference type="PROSITE" id="PS51257">
    <property type="entry name" value="PROKAR_LIPOPROTEIN"/>
    <property type="match status" value="1"/>
</dbReference>
<dbReference type="PROSITE" id="PS51318">
    <property type="entry name" value="TAT"/>
    <property type="match status" value="1"/>
</dbReference>
<dbReference type="InterPro" id="IPR011042">
    <property type="entry name" value="6-blade_b-propeller_TolB-like"/>
</dbReference>
<organism evidence="2 3">
    <name type="scientific">Litorivivens lipolytica</name>
    <dbReference type="NCBI Taxonomy" id="1524264"/>
    <lineage>
        <taxon>Bacteria</taxon>
        <taxon>Pseudomonadati</taxon>
        <taxon>Pseudomonadota</taxon>
        <taxon>Gammaproteobacteria</taxon>
        <taxon>Litorivivens</taxon>
    </lineage>
</organism>
<comment type="caution">
    <text evidence="2">The sequence shown here is derived from an EMBL/GenBank/DDBJ whole genome shotgun (WGS) entry which is preliminary data.</text>
</comment>
<dbReference type="Pfam" id="PF05787">
    <property type="entry name" value="PhoX"/>
    <property type="match status" value="2"/>
</dbReference>
<keyword evidence="3" id="KW-1185">Reference proteome</keyword>
<feature type="signal peptide" evidence="1">
    <location>
        <begin position="1"/>
        <end position="30"/>
    </location>
</feature>
<evidence type="ECO:0000313" key="3">
    <source>
        <dbReference type="Proteomes" id="UP000537130"/>
    </source>
</evidence>
<dbReference type="SUPFAM" id="SSF63829">
    <property type="entry name" value="Calcium-dependent phosphotriesterase"/>
    <property type="match status" value="1"/>
</dbReference>
<dbReference type="RefSeq" id="WP_183410357.1">
    <property type="nucleotide sequence ID" value="NZ_JACHWY010000002.1"/>
</dbReference>
<dbReference type="EMBL" id="JACHWY010000002">
    <property type="protein sequence ID" value="MBB3047585.1"/>
    <property type="molecule type" value="Genomic_DNA"/>
</dbReference>
<dbReference type="InterPro" id="IPR006311">
    <property type="entry name" value="TAT_signal"/>
</dbReference>